<feature type="transmembrane region" description="Helical" evidence="1">
    <location>
        <begin position="131"/>
        <end position="154"/>
    </location>
</feature>
<feature type="transmembrane region" description="Helical" evidence="1">
    <location>
        <begin position="207"/>
        <end position="232"/>
    </location>
</feature>
<reference evidence="2" key="1">
    <citation type="journal article" date="2014" name="Front. Microbiol.">
        <title>High frequency of phylogenetically diverse reductive dehalogenase-homologous genes in deep subseafloor sedimentary metagenomes.</title>
        <authorList>
            <person name="Kawai M."/>
            <person name="Futagami T."/>
            <person name="Toyoda A."/>
            <person name="Takaki Y."/>
            <person name="Nishi S."/>
            <person name="Hori S."/>
            <person name="Arai W."/>
            <person name="Tsubouchi T."/>
            <person name="Morono Y."/>
            <person name="Uchiyama I."/>
            <person name="Ito T."/>
            <person name="Fujiyama A."/>
            <person name="Inagaki F."/>
            <person name="Takami H."/>
        </authorList>
    </citation>
    <scope>NUCLEOTIDE SEQUENCE</scope>
    <source>
        <strain evidence="2">Expedition CK06-06</strain>
    </source>
</reference>
<sequence length="322" mass="36487">LRSASRALRTTISAEIKIEKVEKKETKVEVKVTSPVKAYIRKDLVSSTRDLQSFMFIFFPIFYPLIMIFTLQGPIISEVTTIGGISILWSIVIGINLFIPPMLIVGFLNIEESGSSTIASLPVSTRQQAKAKIILMMTIQGISLTFATIVLTLLTNSITVFILFITTLPIAWSFLLLMFVLKVFLFGKMKYKYIIEELNKEHKIAKWILMILFLLGSYMTILISGILLFIFYNIFTTVLVLMIIGITSLSILIFCFTRMFPKVEKMAVYKTGGFLREHVNVGTLVILILSFIFTMFLPSILALPFLFILNQVPFIVLISVDF</sequence>
<protein>
    <submittedName>
        <fullName evidence="2">Uncharacterized protein</fullName>
    </submittedName>
</protein>
<keyword evidence="1" id="KW-0812">Transmembrane</keyword>
<dbReference type="AlphaFoldDB" id="X1C9F4"/>
<feature type="non-terminal residue" evidence="2">
    <location>
        <position position="322"/>
    </location>
</feature>
<name>X1C9F4_9ZZZZ</name>
<evidence type="ECO:0000256" key="1">
    <source>
        <dbReference type="SAM" id="Phobius"/>
    </source>
</evidence>
<proteinExistence type="predicted"/>
<organism evidence="2">
    <name type="scientific">marine sediment metagenome</name>
    <dbReference type="NCBI Taxonomy" id="412755"/>
    <lineage>
        <taxon>unclassified sequences</taxon>
        <taxon>metagenomes</taxon>
        <taxon>ecological metagenomes</taxon>
    </lineage>
</organism>
<feature type="transmembrane region" description="Helical" evidence="1">
    <location>
        <begin position="238"/>
        <end position="257"/>
    </location>
</feature>
<keyword evidence="1" id="KW-1133">Transmembrane helix</keyword>
<gene>
    <name evidence="2" type="ORF">S01H4_23104</name>
</gene>
<feature type="non-terminal residue" evidence="2">
    <location>
        <position position="1"/>
    </location>
</feature>
<feature type="transmembrane region" description="Helical" evidence="1">
    <location>
        <begin position="87"/>
        <end position="110"/>
    </location>
</feature>
<comment type="caution">
    <text evidence="2">The sequence shown here is derived from an EMBL/GenBank/DDBJ whole genome shotgun (WGS) entry which is preliminary data.</text>
</comment>
<feature type="transmembrane region" description="Helical" evidence="1">
    <location>
        <begin position="54"/>
        <end position="75"/>
    </location>
</feature>
<dbReference type="EMBL" id="BART01010680">
    <property type="protein sequence ID" value="GAG89897.1"/>
    <property type="molecule type" value="Genomic_DNA"/>
</dbReference>
<keyword evidence="1" id="KW-0472">Membrane</keyword>
<accession>X1C9F4</accession>
<feature type="transmembrane region" description="Helical" evidence="1">
    <location>
        <begin position="160"/>
        <end position="186"/>
    </location>
</feature>
<evidence type="ECO:0000313" key="2">
    <source>
        <dbReference type="EMBL" id="GAG89897.1"/>
    </source>
</evidence>